<dbReference type="AlphaFoldDB" id="A0A5C3QU52"/>
<gene>
    <name evidence="3" type="ORF">BDV98DRAFT_647818</name>
</gene>
<protein>
    <submittedName>
        <fullName evidence="3">Single-strand binding protein family-domain-containing protein</fullName>
    </submittedName>
</protein>
<dbReference type="STRING" id="1884261.A0A5C3QU52"/>
<dbReference type="PANTHER" id="PTHR10302:SF0">
    <property type="entry name" value="SINGLE-STRANDED DNA-BINDING PROTEIN, MITOCHONDRIAL"/>
    <property type="match status" value="1"/>
</dbReference>
<accession>A0A5C3QU52</accession>
<keyword evidence="1 2" id="KW-0238">DNA-binding</keyword>
<dbReference type="GO" id="GO:0003697">
    <property type="term" value="F:single-stranded DNA binding"/>
    <property type="evidence" value="ECO:0007669"/>
    <property type="project" value="InterPro"/>
</dbReference>
<dbReference type="Pfam" id="PF00436">
    <property type="entry name" value="SSB"/>
    <property type="match status" value="1"/>
</dbReference>
<dbReference type="OrthoDB" id="1078367at2759"/>
<name>A0A5C3QU52_9AGAR</name>
<dbReference type="EMBL" id="ML178816">
    <property type="protein sequence ID" value="TFL05523.1"/>
    <property type="molecule type" value="Genomic_DNA"/>
</dbReference>
<reference evidence="3 4" key="1">
    <citation type="journal article" date="2019" name="Nat. Ecol. Evol.">
        <title>Megaphylogeny resolves global patterns of mushroom evolution.</title>
        <authorList>
            <person name="Varga T."/>
            <person name="Krizsan K."/>
            <person name="Foldi C."/>
            <person name="Dima B."/>
            <person name="Sanchez-Garcia M."/>
            <person name="Sanchez-Ramirez S."/>
            <person name="Szollosi G.J."/>
            <person name="Szarkandi J.G."/>
            <person name="Papp V."/>
            <person name="Albert L."/>
            <person name="Andreopoulos W."/>
            <person name="Angelini C."/>
            <person name="Antonin V."/>
            <person name="Barry K.W."/>
            <person name="Bougher N.L."/>
            <person name="Buchanan P."/>
            <person name="Buyck B."/>
            <person name="Bense V."/>
            <person name="Catcheside P."/>
            <person name="Chovatia M."/>
            <person name="Cooper J."/>
            <person name="Damon W."/>
            <person name="Desjardin D."/>
            <person name="Finy P."/>
            <person name="Geml J."/>
            <person name="Haridas S."/>
            <person name="Hughes K."/>
            <person name="Justo A."/>
            <person name="Karasinski D."/>
            <person name="Kautmanova I."/>
            <person name="Kiss B."/>
            <person name="Kocsube S."/>
            <person name="Kotiranta H."/>
            <person name="LaButti K.M."/>
            <person name="Lechner B.E."/>
            <person name="Liimatainen K."/>
            <person name="Lipzen A."/>
            <person name="Lukacs Z."/>
            <person name="Mihaltcheva S."/>
            <person name="Morgado L.N."/>
            <person name="Niskanen T."/>
            <person name="Noordeloos M.E."/>
            <person name="Ohm R.A."/>
            <person name="Ortiz-Santana B."/>
            <person name="Ovrebo C."/>
            <person name="Racz N."/>
            <person name="Riley R."/>
            <person name="Savchenko A."/>
            <person name="Shiryaev A."/>
            <person name="Soop K."/>
            <person name="Spirin V."/>
            <person name="Szebenyi C."/>
            <person name="Tomsovsky M."/>
            <person name="Tulloss R.E."/>
            <person name="Uehling J."/>
            <person name="Grigoriev I.V."/>
            <person name="Vagvolgyi C."/>
            <person name="Papp T."/>
            <person name="Martin F.M."/>
            <person name="Miettinen O."/>
            <person name="Hibbett D.S."/>
            <person name="Nagy L.G."/>
        </authorList>
    </citation>
    <scope>NUCLEOTIDE SEQUENCE [LARGE SCALE GENOMIC DNA]</scope>
    <source>
        <strain evidence="3 4">CBS 309.79</strain>
    </source>
</reference>
<dbReference type="InterPro" id="IPR012340">
    <property type="entry name" value="NA-bd_OB-fold"/>
</dbReference>
<organism evidence="3 4">
    <name type="scientific">Pterulicium gracile</name>
    <dbReference type="NCBI Taxonomy" id="1884261"/>
    <lineage>
        <taxon>Eukaryota</taxon>
        <taxon>Fungi</taxon>
        <taxon>Dikarya</taxon>
        <taxon>Basidiomycota</taxon>
        <taxon>Agaricomycotina</taxon>
        <taxon>Agaricomycetes</taxon>
        <taxon>Agaricomycetidae</taxon>
        <taxon>Agaricales</taxon>
        <taxon>Pleurotineae</taxon>
        <taxon>Pterulaceae</taxon>
        <taxon>Pterulicium</taxon>
    </lineage>
</organism>
<evidence type="ECO:0000256" key="1">
    <source>
        <dbReference type="ARBA" id="ARBA00023125"/>
    </source>
</evidence>
<dbReference type="GO" id="GO:0042645">
    <property type="term" value="C:mitochondrial nucleoid"/>
    <property type="evidence" value="ECO:0007669"/>
    <property type="project" value="TreeGrafter"/>
</dbReference>
<dbReference type="SUPFAM" id="SSF50249">
    <property type="entry name" value="Nucleic acid-binding proteins"/>
    <property type="match status" value="1"/>
</dbReference>
<sequence>MFATLRSSVARTSARSFSTSRAARSDISKLTLVGRLGKDPELRTSKLGKDYVTYVVATSNYPPPPPNPDGSRPDSTTTWHRIMSFHEGANKYLMMLRKGSKVYVEANFELREPEPNTDPSTPAGQRQIFLRHEMIRMLSAPKAVENHEEMH</sequence>
<keyword evidence="4" id="KW-1185">Reference proteome</keyword>
<dbReference type="InterPro" id="IPR000424">
    <property type="entry name" value="Primosome_PriB/ssb"/>
</dbReference>
<evidence type="ECO:0000313" key="4">
    <source>
        <dbReference type="Proteomes" id="UP000305067"/>
    </source>
</evidence>
<evidence type="ECO:0000313" key="3">
    <source>
        <dbReference type="EMBL" id="TFL05523.1"/>
    </source>
</evidence>
<proteinExistence type="predicted"/>
<dbReference type="GO" id="GO:0006264">
    <property type="term" value="P:mitochondrial DNA replication"/>
    <property type="evidence" value="ECO:0007669"/>
    <property type="project" value="TreeGrafter"/>
</dbReference>
<dbReference type="Gene3D" id="2.40.50.140">
    <property type="entry name" value="Nucleic acid-binding proteins"/>
    <property type="match status" value="1"/>
</dbReference>
<dbReference type="PANTHER" id="PTHR10302">
    <property type="entry name" value="SINGLE-STRANDED DNA-BINDING PROTEIN"/>
    <property type="match status" value="1"/>
</dbReference>
<dbReference type="InterPro" id="IPR011344">
    <property type="entry name" value="ssDNA-bd"/>
</dbReference>
<dbReference type="CDD" id="cd04496">
    <property type="entry name" value="SSB_OBF"/>
    <property type="match status" value="1"/>
</dbReference>
<dbReference type="Proteomes" id="UP000305067">
    <property type="component" value="Unassembled WGS sequence"/>
</dbReference>
<evidence type="ECO:0000256" key="2">
    <source>
        <dbReference type="PROSITE-ProRule" id="PRU00252"/>
    </source>
</evidence>
<dbReference type="PROSITE" id="PS50935">
    <property type="entry name" value="SSB"/>
    <property type="match status" value="1"/>
</dbReference>